<dbReference type="Proteomes" id="UP001432075">
    <property type="component" value="Chromosome"/>
</dbReference>
<evidence type="ECO:0000256" key="4">
    <source>
        <dbReference type="RuleBase" id="RU003476"/>
    </source>
</evidence>
<keyword evidence="3 4" id="KW-0378">Hydrolase</keyword>
<evidence type="ECO:0000259" key="5">
    <source>
        <dbReference type="PROSITE" id="PS51462"/>
    </source>
</evidence>
<keyword evidence="7" id="KW-1185">Reference proteome</keyword>
<dbReference type="SUPFAM" id="SSF55811">
    <property type="entry name" value="Nudix"/>
    <property type="match status" value="1"/>
</dbReference>
<dbReference type="PANTHER" id="PTHR43046">
    <property type="entry name" value="GDP-MANNOSE MANNOSYL HYDROLASE"/>
    <property type="match status" value="1"/>
</dbReference>
<reference evidence="6" key="1">
    <citation type="submission" date="2022-10" db="EMBL/GenBank/DDBJ databases">
        <title>The complete genomes of actinobacterial strains from the NBC collection.</title>
        <authorList>
            <person name="Joergensen T.S."/>
            <person name="Alvarez Arevalo M."/>
            <person name="Sterndorff E.B."/>
            <person name="Faurdal D."/>
            <person name="Vuksanovic O."/>
            <person name="Mourched A.-S."/>
            <person name="Charusanti P."/>
            <person name="Shaw S."/>
            <person name="Blin K."/>
            <person name="Weber T."/>
        </authorList>
    </citation>
    <scope>NUCLEOTIDE SEQUENCE</scope>
    <source>
        <strain evidence="6">NBC_00283</strain>
    </source>
</reference>
<gene>
    <name evidence="6" type="ORF">OHU17_05810</name>
</gene>
<dbReference type="EMBL" id="CP108057">
    <property type="protein sequence ID" value="WUO45383.1"/>
    <property type="molecule type" value="Genomic_DNA"/>
</dbReference>
<proteinExistence type="inferred from homology"/>
<dbReference type="CDD" id="cd02883">
    <property type="entry name" value="NUDIX_Hydrolase"/>
    <property type="match status" value="1"/>
</dbReference>
<evidence type="ECO:0000313" key="6">
    <source>
        <dbReference type="EMBL" id="WUO45383.1"/>
    </source>
</evidence>
<dbReference type="PROSITE" id="PS00893">
    <property type="entry name" value="NUDIX_BOX"/>
    <property type="match status" value="1"/>
</dbReference>
<name>A0ABZ1RFU8_9ACTN</name>
<dbReference type="GO" id="GO:0016787">
    <property type="term" value="F:hydrolase activity"/>
    <property type="evidence" value="ECO:0007669"/>
    <property type="project" value="UniProtKB-KW"/>
</dbReference>
<evidence type="ECO:0000313" key="7">
    <source>
        <dbReference type="Proteomes" id="UP001432075"/>
    </source>
</evidence>
<comment type="cofactor">
    <cofactor evidence="1">
        <name>Mg(2+)</name>
        <dbReference type="ChEBI" id="CHEBI:18420"/>
    </cofactor>
</comment>
<evidence type="ECO:0000256" key="1">
    <source>
        <dbReference type="ARBA" id="ARBA00001946"/>
    </source>
</evidence>
<dbReference type="Gene3D" id="3.90.79.10">
    <property type="entry name" value="Nucleoside Triphosphate Pyrophosphohydrolase"/>
    <property type="match status" value="1"/>
</dbReference>
<dbReference type="PANTHER" id="PTHR43046:SF14">
    <property type="entry name" value="MUTT_NUDIX FAMILY PROTEIN"/>
    <property type="match status" value="1"/>
</dbReference>
<dbReference type="PROSITE" id="PS51462">
    <property type="entry name" value="NUDIX"/>
    <property type="match status" value="1"/>
</dbReference>
<dbReference type="InterPro" id="IPR015797">
    <property type="entry name" value="NUDIX_hydrolase-like_dom_sf"/>
</dbReference>
<dbReference type="InterPro" id="IPR000086">
    <property type="entry name" value="NUDIX_hydrolase_dom"/>
</dbReference>
<dbReference type="Pfam" id="PF00293">
    <property type="entry name" value="NUDIX"/>
    <property type="match status" value="1"/>
</dbReference>
<protein>
    <submittedName>
        <fullName evidence="6">NUDIX hydrolase</fullName>
    </submittedName>
</protein>
<evidence type="ECO:0000256" key="3">
    <source>
        <dbReference type="ARBA" id="ARBA00022801"/>
    </source>
</evidence>
<feature type="domain" description="Nudix hydrolase" evidence="5">
    <location>
        <begin position="1"/>
        <end position="121"/>
    </location>
</feature>
<accession>A0ABZ1RFU8</accession>
<dbReference type="InterPro" id="IPR020084">
    <property type="entry name" value="NUDIX_hydrolase_CS"/>
</dbReference>
<comment type="similarity">
    <text evidence="2 4">Belongs to the Nudix hydrolase family.</text>
</comment>
<organism evidence="6 7">
    <name type="scientific">Streptomyces goshikiensis</name>
    <dbReference type="NCBI Taxonomy" id="1942"/>
    <lineage>
        <taxon>Bacteria</taxon>
        <taxon>Bacillati</taxon>
        <taxon>Actinomycetota</taxon>
        <taxon>Actinomycetes</taxon>
        <taxon>Kitasatosporales</taxon>
        <taxon>Streptomycetaceae</taxon>
        <taxon>Streptomyces</taxon>
    </lineage>
</organism>
<dbReference type="PRINTS" id="PR00502">
    <property type="entry name" value="NUDIXFAMILY"/>
</dbReference>
<dbReference type="InterPro" id="IPR020476">
    <property type="entry name" value="Nudix_hydrolase"/>
</dbReference>
<dbReference type="RefSeq" id="WP_328775418.1">
    <property type="nucleotide sequence ID" value="NZ_CP108057.1"/>
</dbReference>
<evidence type="ECO:0000256" key="2">
    <source>
        <dbReference type="ARBA" id="ARBA00005582"/>
    </source>
</evidence>
<sequence length="125" mass="13429">MAAAVVVHEDRVLLVRRRVAEGNLSWQFPAGKVEPGEAWQAAAVRETKEETGLDVSVVGVLGERVHPSTGRLMSYAACDVVAGSARAAAPTEIAEVAWVTLAELPRYIPDGIHEPVQRFLDTALT</sequence>